<feature type="compositionally biased region" description="Basic and acidic residues" evidence="1">
    <location>
        <begin position="373"/>
        <end position="385"/>
    </location>
</feature>
<protein>
    <recommendedName>
        <fullName evidence="4">HNH nuclease domain-containing protein</fullName>
    </recommendedName>
</protein>
<evidence type="ECO:0008006" key="4">
    <source>
        <dbReference type="Google" id="ProtNLM"/>
    </source>
</evidence>
<proteinExistence type="predicted"/>
<dbReference type="Proteomes" id="UP000245910">
    <property type="component" value="Chromosome I"/>
</dbReference>
<evidence type="ECO:0000256" key="1">
    <source>
        <dbReference type="SAM" id="MobiDB-lite"/>
    </source>
</evidence>
<keyword evidence="3" id="KW-1185">Reference proteome</keyword>
<evidence type="ECO:0000313" key="3">
    <source>
        <dbReference type="Proteomes" id="UP000245910"/>
    </source>
</evidence>
<sequence length="393" mass="45116">MADAFDANHDIHSLASSPISSFPIACFQEPGLKRRYRNAKDIETRIRIYERSFRIRVENLATILLLPLQYLEGNGYLYPKNWSHAVPEQPKPQPRVDHRMSYNQVMLSMHYHASFRTASDVESLPPHHHKEKEAENNCSVRDGNRCVVTGRSNPYIFWFIPRGRNDNADHNNATGNLEGGCIFLTGNIDLLDDIHSATELGKTHRMLNMLCTDSSIYHLLTQGLCAFNFICTHRLDDGSFQVQLKFFWMPELPGRFNQVIDLDEINRCGPRSNANGLTSFDHDKVQREGRRELTVDLDSFQHRGCPPPQFDRRSLQLASGQVIFIKISEQESQLFETVVKIHWACVTFAALCGGAGRSWYLTGRSQIDGSCQPRDEQFREDEEKKRRNIGSRF</sequence>
<feature type="region of interest" description="Disordered" evidence="1">
    <location>
        <begin position="371"/>
        <end position="393"/>
    </location>
</feature>
<reference evidence="3" key="1">
    <citation type="submission" date="2014-10" db="EMBL/GenBank/DDBJ databases">
        <authorList>
            <person name="King R."/>
        </authorList>
    </citation>
    <scope>NUCLEOTIDE SEQUENCE [LARGE SCALE GENOMIC DNA]</scope>
    <source>
        <strain evidence="3">A3/5</strain>
    </source>
</reference>
<accession>A0A2L2TKR5</accession>
<evidence type="ECO:0000313" key="2">
    <source>
        <dbReference type="EMBL" id="CEI66081.1"/>
    </source>
</evidence>
<dbReference type="AlphaFoldDB" id="A0A2L2TKR5"/>
<name>A0A2L2TKR5_9HYPO</name>
<dbReference type="EMBL" id="LN649229">
    <property type="protein sequence ID" value="CEI66081.1"/>
    <property type="molecule type" value="Genomic_DNA"/>
</dbReference>
<organism evidence="2 3">
    <name type="scientific">Fusarium venenatum</name>
    <dbReference type="NCBI Taxonomy" id="56646"/>
    <lineage>
        <taxon>Eukaryota</taxon>
        <taxon>Fungi</taxon>
        <taxon>Dikarya</taxon>
        <taxon>Ascomycota</taxon>
        <taxon>Pezizomycotina</taxon>
        <taxon>Sordariomycetes</taxon>
        <taxon>Hypocreomycetidae</taxon>
        <taxon>Hypocreales</taxon>
        <taxon>Nectriaceae</taxon>
        <taxon>Fusarium</taxon>
    </lineage>
</organism>